<dbReference type="EMBL" id="JACBZY010000001">
    <property type="protein sequence ID" value="NYG98400.1"/>
    <property type="molecule type" value="Genomic_DNA"/>
</dbReference>
<evidence type="ECO:0000256" key="4">
    <source>
        <dbReference type="ARBA" id="ARBA00023163"/>
    </source>
</evidence>
<gene>
    <name evidence="8" type="ORF">BJ979_001026</name>
</gene>
<reference evidence="8 9" key="1">
    <citation type="submission" date="2020-07" db="EMBL/GenBank/DDBJ databases">
        <title>Sequencing the genomes of 1000 actinobacteria strains.</title>
        <authorList>
            <person name="Klenk H.-P."/>
        </authorList>
    </citation>
    <scope>NUCLEOTIDE SEQUENCE [LARGE SCALE GENOMIC DNA]</scope>
    <source>
        <strain evidence="8 9">DSM 23141</strain>
    </source>
</reference>
<feature type="domain" description="HTH deoR-type" evidence="7">
    <location>
        <begin position="9"/>
        <end position="64"/>
    </location>
</feature>
<dbReference type="PANTHER" id="PTHR30363">
    <property type="entry name" value="HTH-TYPE TRANSCRIPTIONAL REGULATOR SRLR-RELATED"/>
    <property type="match status" value="1"/>
</dbReference>
<comment type="caution">
    <text evidence="8">The sequence shown here is derived from an EMBL/GenBank/DDBJ whole genome shotgun (WGS) entry which is preliminary data.</text>
</comment>
<dbReference type="InterPro" id="IPR001034">
    <property type="entry name" value="DeoR_HTH"/>
</dbReference>
<dbReference type="PANTHER" id="PTHR30363:SF4">
    <property type="entry name" value="GLYCEROL-3-PHOSPHATE REGULON REPRESSOR"/>
    <property type="match status" value="1"/>
</dbReference>
<proteinExistence type="predicted"/>
<dbReference type="PRINTS" id="PR00037">
    <property type="entry name" value="HTHLACR"/>
</dbReference>
<dbReference type="SMART" id="SM00420">
    <property type="entry name" value="HTH_DEOR"/>
    <property type="match status" value="1"/>
</dbReference>
<feature type="region of interest" description="Disordered" evidence="6">
    <location>
        <begin position="59"/>
        <end position="81"/>
    </location>
</feature>
<dbReference type="Pfam" id="PF08220">
    <property type="entry name" value="HTH_DeoR"/>
    <property type="match status" value="1"/>
</dbReference>
<accession>A0A852YAL8</accession>
<dbReference type="Gene3D" id="1.10.10.10">
    <property type="entry name" value="Winged helix-like DNA-binding domain superfamily/Winged helix DNA-binding domain"/>
    <property type="match status" value="1"/>
</dbReference>
<dbReference type="InterPro" id="IPR036390">
    <property type="entry name" value="WH_DNA-bd_sf"/>
</dbReference>
<protein>
    <recommendedName>
        <fullName evidence="1">Lactose phosphotransferase system repressor</fullName>
    </recommendedName>
</protein>
<organism evidence="8 9">
    <name type="scientific">Schumannella luteola</name>
    <dbReference type="NCBI Taxonomy" id="472059"/>
    <lineage>
        <taxon>Bacteria</taxon>
        <taxon>Bacillati</taxon>
        <taxon>Actinomycetota</taxon>
        <taxon>Actinomycetes</taxon>
        <taxon>Micrococcales</taxon>
        <taxon>Microbacteriaceae</taxon>
        <taxon>Schumannella</taxon>
    </lineage>
</organism>
<keyword evidence="9" id="KW-1185">Reference proteome</keyword>
<feature type="compositionally biased region" description="Basic and acidic residues" evidence="6">
    <location>
        <begin position="70"/>
        <end position="81"/>
    </location>
</feature>
<name>A0A852YAL8_9MICO</name>
<dbReference type="InterPro" id="IPR050313">
    <property type="entry name" value="Carb_Metab_HTH_regulators"/>
</dbReference>
<dbReference type="Pfam" id="PF00455">
    <property type="entry name" value="DeoRC"/>
    <property type="match status" value="1"/>
</dbReference>
<evidence type="ECO:0000256" key="1">
    <source>
        <dbReference type="ARBA" id="ARBA00021390"/>
    </source>
</evidence>
<evidence type="ECO:0000313" key="9">
    <source>
        <dbReference type="Proteomes" id="UP000553888"/>
    </source>
</evidence>
<dbReference type="SMART" id="SM01134">
    <property type="entry name" value="DeoRC"/>
    <property type="match status" value="1"/>
</dbReference>
<evidence type="ECO:0000256" key="5">
    <source>
        <dbReference type="ARBA" id="ARBA00024937"/>
    </source>
</evidence>
<dbReference type="AlphaFoldDB" id="A0A852YAL8"/>
<sequence length="266" mass="28515">MTAPRREPAEVRRRRIVELTEQNDYLRPAEIAAALNVSGETVRRDLLALEQTGELRRVHGGAMASTVRSSEPKRSDRSATSLERKREIAAIVASLVSIDDTVFMDVGTTIEAAAASLPPEFAGSVVTNSLAVGGILNERREMELYLVGGRVRVGEMTTYGPDALSQLEGFNASLAFIGSGGIHVEAGMTDYSTDDAAVKQLMIAQAERTYILATSEKLGTRARRFVCELQSVAGVITDSDAEPRALDELRAAGVTVLTPADLPDPA</sequence>
<dbReference type="InterPro" id="IPR014036">
    <property type="entry name" value="DeoR-like_C"/>
</dbReference>
<keyword evidence="4" id="KW-0804">Transcription</keyword>
<dbReference type="GO" id="GO:0003700">
    <property type="term" value="F:DNA-binding transcription factor activity"/>
    <property type="evidence" value="ECO:0007669"/>
    <property type="project" value="InterPro"/>
</dbReference>
<dbReference type="SUPFAM" id="SSF100950">
    <property type="entry name" value="NagB/RpiA/CoA transferase-like"/>
    <property type="match status" value="1"/>
</dbReference>
<keyword evidence="2" id="KW-0678">Repressor</keyword>
<dbReference type="PROSITE" id="PS51000">
    <property type="entry name" value="HTH_DEOR_2"/>
    <property type="match status" value="1"/>
</dbReference>
<keyword evidence="3" id="KW-0805">Transcription regulation</keyword>
<evidence type="ECO:0000259" key="7">
    <source>
        <dbReference type="PROSITE" id="PS51000"/>
    </source>
</evidence>
<dbReference type="InterPro" id="IPR037171">
    <property type="entry name" value="NagB/RpiA_transferase-like"/>
</dbReference>
<evidence type="ECO:0000256" key="2">
    <source>
        <dbReference type="ARBA" id="ARBA00022491"/>
    </source>
</evidence>
<evidence type="ECO:0000256" key="6">
    <source>
        <dbReference type="SAM" id="MobiDB-lite"/>
    </source>
</evidence>
<evidence type="ECO:0000256" key="3">
    <source>
        <dbReference type="ARBA" id="ARBA00023015"/>
    </source>
</evidence>
<dbReference type="Proteomes" id="UP000553888">
    <property type="component" value="Unassembled WGS sequence"/>
</dbReference>
<dbReference type="SUPFAM" id="SSF46785">
    <property type="entry name" value="Winged helix' DNA-binding domain"/>
    <property type="match status" value="1"/>
</dbReference>
<dbReference type="InterPro" id="IPR036388">
    <property type="entry name" value="WH-like_DNA-bd_sf"/>
</dbReference>
<dbReference type="RefSeq" id="WP_179565813.1">
    <property type="nucleotide sequence ID" value="NZ_JACBZY010000001.1"/>
</dbReference>
<evidence type="ECO:0000313" key="8">
    <source>
        <dbReference type="EMBL" id="NYG98400.1"/>
    </source>
</evidence>
<comment type="function">
    <text evidence="5">Repressor of the lactose catabolism operon. Galactose-6-phosphate is the inducer.</text>
</comment>